<dbReference type="Proteomes" id="UP000185469">
    <property type="component" value="Chromosome"/>
</dbReference>
<dbReference type="PROSITE" id="PS50983">
    <property type="entry name" value="FE_B12_PBP"/>
    <property type="match status" value="1"/>
</dbReference>
<dbReference type="PANTHER" id="PTHR30532:SF24">
    <property type="entry name" value="FERRIC ENTEROBACTIN-BINDING PERIPLASMIC PROTEIN FEPB"/>
    <property type="match status" value="1"/>
</dbReference>
<protein>
    <recommendedName>
        <fullName evidence="5">Fe/B12 periplasmic-binding domain-containing protein</fullName>
    </recommendedName>
</protein>
<gene>
    <name evidence="6" type="ORF">CSPHI_11110</name>
</gene>
<dbReference type="GO" id="GO:0030288">
    <property type="term" value="C:outer membrane-bounded periplasmic space"/>
    <property type="evidence" value="ECO:0007669"/>
    <property type="project" value="TreeGrafter"/>
</dbReference>
<evidence type="ECO:0000256" key="1">
    <source>
        <dbReference type="ARBA" id="ARBA00004196"/>
    </source>
</evidence>
<dbReference type="InterPro" id="IPR002491">
    <property type="entry name" value="ABC_transptr_periplasmic_BD"/>
</dbReference>
<reference evidence="6 7" key="1">
    <citation type="submission" date="2014-08" db="EMBL/GenBank/DDBJ databases">
        <title>Complete genome sequence of Corynebacterium sphenisci CECT 5990(T) (=DSM 44792(T)), isolated from healthy wild penguins.</title>
        <authorList>
            <person name="Ruckert C."/>
            <person name="Albersmeier A."/>
            <person name="Winkler A."/>
            <person name="Kalinowski J."/>
        </authorList>
    </citation>
    <scope>NUCLEOTIDE SEQUENCE [LARGE SCALE GENOMIC DNA]</scope>
    <source>
        <strain evidence="6 7">DSM 44792</strain>
    </source>
</reference>
<accession>A0A1L7D025</accession>
<dbReference type="GO" id="GO:1901678">
    <property type="term" value="P:iron coordination entity transport"/>
    <property type="evidence" value="ECO:0007669"/>
    <property type="project" value="UniProtKB-ARBA"/>
</dbReference>
<dbReference type="SUPFAM" id="SSF53807">
    <property type="entry name" value="Helical backbone' metal receptor"/>
    <property type="match status" value="1"/>
</dbReference>
<dbReference type="InterPro" id="IPR051313">
    <property type="entry name" value="Bact_iron-sidero_bind"/>
</dbReference>
<dbReference type="KEGG" id="csph:CSPHI_11110"/>
<dbReference type="PANTHER" id="PTHR30532">
    <property type="entry name" value="IRON III DICITRATE-BINDING PERIPLASMIC PROTEIN"/>
    <property type="match status" value="1"/>
</dbReference>
<keyword evidence="4" id="KW-0732">Signal</keyword>
<comment type="subcellular location">
    <subcellularLocation>
        <location evidence="1">Cell envelope</location>
    </subcellularLocation>
</comment>
<keyword evidence="3" id="KW-0813">Transport</keyword>
<evidence type="ECO:0000256" key="3">
    <source>
        <dbReference type="ARBA" id="ARBA00022448"/>
    </source>
</evidence>
<dbReference type="Gene3D" id="3.40.50.1980">
    <property type="entry name" value="Nitrogenase molybdenum iron protein domain"/>
    <property type="match status" value="2"/>
</dbReference>
<evidence type="ECO:0000259" key="5">
    <source>
        <dbReference type="PROSITE" id="PS50983"/>
    </source>
</evidence>
<evidence type="ECO:0000313" key="7">
    <source>
        <dbReference type="Proteomes" id="UP000185469"/>
    </source>
</evidence>
<dbReference type="PROSITE" id="PS51257">
    <property type="entry name" value="PROKAR_LIPOPROTEIN"/>
    <property type="match status" value="1"/>
</dbReference>
<organism evidence="6 7">
    <name type="scientific">Corynebacterium sphenisci DSM 44792</name>
    <dbReference type="NCBI Taxonomy" id="1437874"/>
    <lineage>
        <taxon>Bacteria</taxon>
        <taxon>Bacillati</taxon>
        <taxon>Actinomycetota</taxon>
        <taxon>Actinomycetes</taxon>
        <taxon>Mycobacteriales</taxon>
        <taxon>Corynebacteriaceae</taxon>
        <taxon>Corynebacterium</taxon>
    </lineage>
</organism>
<dbReference type="EMBL" id="CP009248">
    <property type="protein sequence ID" value="APT91434.1"/>
    <property type="molecule type" value="Genomic_DNA"/>
</dbReference>
<proteinExistence type="inferred from homology"/>
<dbReference type="AlphaFoldDB" id="A0A1L7D025"/>
<evidence type="ECO:0000256" key="2">
    <source>
        <dbReference type="ARBA" id="ARBA00008814"/>
    </source>
</evidence>
<feature type="domain" description="Fe/B12 periplasmic-binding" evidence="5">
    <location>
        <begin position="72"/>
        <end position="339"/>
    </location>
</feature>
<keyword evidence="7" id="KW-1185">Reference proteome</keyword>
<comment type="similarity">
    <text evidence="2">Belongs to the bacterial solute-binding protein 8 family.</text>
</comment>
<dbReference type="STRING" id="1437874.CSPHI_11110"/>
<evidence type="ECO:0000313" key="6">
    <source>
        <dbReference type="EMBL" id="APT91434.1"/>
    </source>
</evidence>
<evidence type="ECO:0000256" key="4">
    <source>
        <dbReference type="ARBA" id="ARBA00022729"/>
    </source>
</evidence>
<sequence length="340" mass="37055">MDERMRIGRRITAVGAAIALVCGLGLTGCSAEEGDTAAATGAQSTAEVEEGALPVTIEHAFGETTIEEAPTRVVALGWVDVDYLLAVGVTPVWTYDYHESFPTSWQSEVIEGELPQASTDREVDYEQIAATEPDLIIAMTRVEDSDVYDRLSQIAPTVTHREGYAEMGQPIELVMEDVGKAVGRPQAAADAVSELEDRMKAIADRHPDWAGKTVNVGDRNPALSWLYDSTADRTQLPQAFGLVVPSAVDEASDDGGVEVSDERTDLFEADALLFIDYECSMDKLRADPVMRGVPAIAEGRAACIFEDLGEEELTAWQYSTTLSWSYILDDVEELLERLLD</sequence>
<name>A0A1L7D025_9CORY</name>
<dbReference type="Pfam" id="PF01497">
    <property type="entry name" value="Peripla_BP_2"/>
    <property type="match status" value="1"/>
</dbReference>